<dbReference type="SUPFAM" id="SSF90112">
    <property type="entry name" value="Neurotransmitter-gated ion-channel transmembrane pore"/>
    <property type="match status" value="1"/>
</dbReference>
<dbReference type="EMBL" id="OV725078">
    <property type="protein sequence ID" value="CAH1394364.1"/>
    <property type="molecule type" value="Genomic_DNA"/>
</dbReference>
<evidence type="ECO:0000313" key="5">
    <source>
        <dbReference type="Proteomes" id="UP001152798"/>
    </source>
</evidence>
<keyword evidence="5" id="KW-1185">Reference proteome</keyword>
<evidence type="ECO:0000256" key="2">
    <source>
        <dbReference type="SAM" id="Phobius"/>
    </source>
</evidence>
<dbReference type="OrthoDB" id="5975154at2759"/>
<dbReference type="Proteomes" id="UP001152798">
    <property type="component" value="Chromosome 2"/>
</dbReference>
<comment type="subcellular location">
    <subcellularLocation>
        <location evidence="1">Membrane</location>
        <topology evidence="1">Multi-pass membrane protein</topology>
    </subcellularLocation>
</comment>
<dbReference type="AlphaFoldDB" id="A0A9P0H0E4"/>
<organism evidence="4 5">
    <name type="scientific">Nezara viridula</name>
    <name type="common">Southern green stink bug</name>
    <name type="synonym">Cimex viridulus</name>
    <dbReference type="NCBI Taxonomy" id="85310"/>
    <lineage>
        <taxon>Eukaryota</taxon>
        <taxon>Metazoa</taxon>
        <taxon>Ecdysozoa</taxon>
        <taxon>Arthropoda</taxon>
        <taxon>Hexapoda</taxon>
        <taxon>Insecta</taxon>
        <taxon>Pterygota</taxon>
        <taxon>Neoptera</taxon>
        <taxon>Paraneoptera</taxon>
        <taxon>Hemiptera</taxon>
        <taxon>Heteroptera</taxon>
        <taxon>Panheteroptera</taxon>
        <taxon>Pentatomomorpha</taxon>
        <taxon>Pentatomoidea</taxon>
        <taxon>Pentatomidae</taxon>
        <taxon>Pentatominae</taxon>
        <taxon>Nezara</taxon>
    </lineage>
</organism>
<dbReference type="Gene3D" id="1.20.58.390">
    <property type="entry name" value="Neurotransmitter-gated ion-channel transmembrane domain"/>
    <property type="match status" value="1"/>
</dbReference>
<dbReference type="InterPro" id="IPR006029">
    <property type="entry name" value="Neurotrans-gated_channel_TM"/>
</dbReference>
<name>A0A9P0H0E4_NEZVI</name>
<evidence type="ECO:0000259" key="3">
    <source>
        <dbReference type="Pfam" id="PF02932"/>
    </source>
</evidence>
<gene>
    <name evidence="4" type="ORF">NEZAVI_LOCUS4883</name>
</gene>
<feature type="transmembrane region" description="Helical" evidence="2">
    <location>
        <begin position="93"/>
        <end position="111"/>
    </location>
</feature>
<evidence type="ECO:0000313" key="4">
    <source>
        <dbReference type="EMBL" id="CAH1394364.1"/>
    </source>
</evidence>
<dbReference type="GO" id="GO:0005230">
    <property type="term" value="F:extracellular ligand-gated monoatomic ion channel activity"/>
    <property type="evidence" value="ECO:0007669"/>
    <property type="project" value="InterPro"/>
</dbReference>
<reference evidence="4" key="1">
    <citation type="submission" date="2022-01" db="EMBL/GenBank/DDBJ databases">
        <authorList>
            <person name="King R."/>
        </authorList>
    </citation>
    <scope>NUCLEOTIDE SEQUENCE</scope>
</reference>
<accession>A0A9P0H0E4</accession>
<keyword evidence="2" id="KW-0472">Membrane</keyword>
<feature type="transmembrane region" description="Helical" evidence="2">
    <location>
        <begin position="58"/>
        <end position="81"/>
    </location>
</feature>
<sequence length="174" mass="19297">MRLMRWLLGKETTNEFWAVGWLKMLTGVRGERRVNNYQCCPAPCIDITYTILLSRRTIFYTANLMVPCILIFSMTLLGFTLPHECGEKLTLGTYKGVTILLSLTVFLNMVAETMPATSDAVPLLGNLPTALHLEAERRGKLCSISPPKPPQLPSIQPLISFQTGSLSIEGSLPI</sequence>
<dbReference type="PANTHER" id="PTHR18945">
    <property type="entry name" value="NEUROTRANSMITTER GATED ION CHANNEL"/>
    <property type="match status" value="1"/>
</dbReference>
<dbReference type="GO" id="GO:0016020">
    <property type="term" value="C:membrane"/>
    <property type="evidence" value="ECO:0007669"/>
    <property type="project" value="UniProtKB-SubCell"/>
</dbReference>
<evidence type="ECO:0000256" key="1">
    <source>
        <dbReference type="ARBA" id="ARBA00004141"/>
    </source>
</evidence>
<dbReference type="InterPro" id="IPR006201">
    <property type="entry name" value="Neur_channel"/>
</dbReference>
<dbReference type="CDD" id="cd19051">
    <property type="entry name" value="LGIC_TM_cation"/>
    <property type="match status" value="1"/>
</dbReference>
<proteinExistence type="predicted"/>
<dbReference type="InterPro" id="IPR036734">
    <property type="entry name" value="Neur_chan_lig-bd_sf"/>
</dbReference>
<keyword evidence="2" id="KW-1133">Transmembrane helix</keyword>
<dbReference type="Gene3D" id="2.70.170.10">
    <property type="entry name" value="Neurotransmitter-gated ion-channel ligand-binding domain"/>
    <property type="match status" value="1"/>
</dbReference>
<protein>
    <recommendedName>
        <fullName evidence="3">Neurotransmitter-gated ion-channel transmembrane domain-containing protein</fullName>
    </recommendedName>
</protein>
<dbReference type="GO" id="GO:0004888">
    <property type="term" value="F:transmembrane signaling receptor activity"/>
    <property type="evidence" value="ECO:0007669"/>
    <property type="project" value="InterPro"/>
</dbReference>
<keyword evidence="2" id="KW-0812">Transmembrane</keyword>
<dbReference type="InterPro" id="IPR038050">
    <property type="entry name" value="Neuro_actylchol_rec"/>
</dbReference>
<dbReference type="Pfam" id="PF02932">
    <property type="entry name" value="Neur_chan_memb"/>
    <property type="match status" value="1"/>
</dbReference>
<dbReference type="InterPro" id="IPR036719">
    <property type="entry name" value="Neuro-gated_channel_TM_sf"/>
</dbReference>
<feature type="domain" description="Neurotransmitter-gated ion-channel transmembrane" evidence="3">
    <location>
        <begin position="65"/>
        <end position="125"/>
    </location>
</feature>